<feature type="domain" description="N-acetyltransferase" evidence="1">
    <location>
        <begin position="3"/>
        <end position="200"/>
    </location>
</feature>
<comment type="caution">
    <text evidence="2">The sequence shown here is derived from an EMBL/GenBank/DDBJ whole genome shotgun (WGS) entry which is preliminary data.</text>
</comment>
<dbReference type="InterPro" id="IPR016181">
    <property type="entry name" value="Acyl_CoA_acyltransferase"/>
</dbReference>
<evidence type="ECO:0000313" key="2">
    <source>
        <dbReference type="EMBL" id="RVW04817.1"/>
    </source>
</evidence>
<evidence type="ECO:0000259" key="1">
    <source>
        <dbReference type="PROSITE" id="PS51186"/>
    </source>
</evidence>
<dbReference type="AlphaFoldDB" id="A0A3S3BML5"/>
<dbReference type="PROSITE" id="PS51186">
    <property type="entry name" value="GNAT"/>
    <property type="match status" value="1"/>
</dbReference>
<dbReference type="Proteomes" id="UP000284333">
    <property type="component" value="Unassembled WGS sequence"/>
</dbReference>
<accession>A0A3S3BML5</accession>
<protein>
    <submittedName>
        <fullName evidence="2">N-acetyltransferase</fullName>
    </submittedName>
</protein>
<dbReference type="PANTHER" id="PTHR42791">
    <property type="entry name" value="GNAT FAMILY ACETYLTRANSFERASE"/>
    <property type="match status" value="1"/>
</dbReference>
<dbReference type="PANTHER" id="PTHR42791:SF1">
    <property type="entry name" value="N-ACETYLTRANSFERASE DOMAIN-CONTAINING PROTEIN"/>
    <property type="match status" value="1"/>
</dbReference>
<dbReference type="EMBL" id="RKLN01000002">
    <property type="protein sequence ID" value="RVW04817.1"/>
    <property type="molecule type" value="Genomic_DNA"/>
</dbReference>
<keyword evidence="3" id="KW-1185">Reference proteome</keyword>
<dbReference type="GO" id="GO:0016747">
    <property type="term" value="F:acyltransferase activity, transferring groups other than amino-acyl groups"/>
    <property type="evidence" value="ECO:0007669"/>
    <property type="project" value="InterPro"/>
</dbReference>
<sequence>MGVVVRPVTRSDIPAVSRALAEAFDDDPVTSWMLPDAARRPVGLARLFSAEIRYHHLAGGGVELAESPQGGVVGGALWDPPGRWKQSTLNSLLGFPAVARALGRHLRVGAGAVQALDSAHPTEPHWYLAAIGTTAAGRGRGHGKALLNSRLSRCDAEGAPAYLESSKKENIPYYERFGFEVTGEIVLPDGGPTLWKMWRNPR</sequence>
<organism evidence="2 3">
    <name type="scientific">Rhodococcus spongiicola</name>
    <dbReference type="NCBI Taxonomy" id="2487352"/>
    <lineage>
        <taxon>Bacteria</taxon>
        <taxon>Bacillati</taxon>
        <taxon>Actinomycetota</taxon>
        <taxon>Actinomycetes</taxon>
        <taxon>Mycobacteriales</taxon>
        <taxon>Nocardiaceae</taxon>
        <taxon>Rhodococcus</taxon>
    </lineage>
</organism>
<proteinExistence type="predicted"/>
<dbReference type="Gene3D" id="3.40.630.30">
    <property type="match status" value="1"/>
</dbReference>
<keyword evidence="2" id="KW-0808">Transferase</keyword>
<dbReference type="InterPro" id="IPR052523">
    <property type="entry name" value="Trichothecene_AcTrans"/>
</dbReference>
<gene>
    <name evidence="2" type="ORF">EF834_07425</name>
</gene>
<dbReference type="RefSeq" id="WP_127946538.1">
    <property type="nucleotide sequence ID" value="NZ_RKLN01000002.1"/>
</dbReference>
<evidence type="ECO:0000313" key="3">
    <source>
        <dbReference type="Proteomes" id="UP000284333"/>
    </source>
</evidence>
<reference evidence="2 3" key="1">
    <citation type="submission" date="2018-11" db="EMBL/GenBank/DDBJ databases">
        <title>Rhodococcus spongicola sp. nov. and Rhodococcus xishaensis sp. nov. from marine sponges.</title>
        <authorList>
            <person name="Li L."/>
            <person name="Lin H.W."/>
        </authorList>
    </citation>
    <scope>NUCLEOTIDE SEQUENCE [LARGE SCALE GENOMIC DNA]</scope>
    <source>
        <strain evidence="2 3">LHW50502</strain>
    </source>
</reference>
<dbReference type="OrthoDB" id="7057833at2"/>
<name>A0A3S3BML5_9NOCA</name>
<dbReference type="SUPFAM" id="SSF55729">
    <property type="entry name" value="Acyl-CoA N-acyltransferases (Nat)"/>
    <property type="match status" value="1"/>
</dbReference>
<dbReference type="Pfam" id="PF00583">
    <property type="entry name" value="Acetyltransf_1"/>
    <property type="match status" value="1"/>
</dbReference>
<dbReference type="InterPro" id="IPR000182">
    <property type="entry name" value="GNAT_dom"/>
</dbReference>